<sequence>MAAKWIEMLTGSLEQKKQYREHVARLDALPAPYGEAAKAVQRYLTYAGAAEDGDTLVTMIGDHVDLWERAAVDGTPVRAIVGDNPVEFAEEFARAYAGKQWIDRERNRLTQAIDAAAAKQEGRQES</sequence>
<accession>A0A542Y6F7</accession>
<dbReference type="Gene3D" id="1.10.1900.10">
    <property type="entry name" value="c-terminal domain of poly(a) binding protein"/>
    <property type="match status" value="1"/>
</dbReference>
<reference evidence="1 2" key="1">
    <citation type="submission" date="2019-06" db="EMBL/GenBank/DDBJ databases">
        <title>Sequencing the genomes of 1000 actinobacteria strains.</title>
        <authorList>
            <person name="Klenk H.-P."/>
        </authorList>
    </citation>
    <scope>NUCLEOTIDE SEQUENCE [LARGE SCALE GENOMIC DNA]</scope>
    <source>
        <strain evidence="1 2">DSM 8803</strain>
    </source>
</reference>
<gene>
    <name evidence="1" type="ORF">FB468_1685</name>
</gene>
<dbReference type="SUPFAM" id="SSF158560">
    <property type="entry name" value="BH3980-like"/>
    <property type="match status" value="1"/>
</dbReference>
<dbReference type="AlphaFoldDB" id="A0A542Y6F7"/>
<dbReference type="GO" id="GO:0003677">
    <property type="term" value="F:DNA binding"/>
    <property type="evidence" value="ECO:0007669"/>
    <property type="project" value="UniProtKB-KW"/>
</dbReference>
<dbReference type="Pfam" id="PF06304">
    <property type="entry name" value="DUF1048"/>
    <property type="match status" value="1"/>
</dbReference>
<protein>
    <submittedName>
        <fullName evidence="1">DNA-binding ferritin-like protein (Dps family)</fullName>
    </submittedName>
</protein>
<proteinExistence type="predicted"/>
<dbReference type="InterPro" id="IPR008316">
    <property type="entry name" value="UCP029876"/>
</dbReference>
<keyword evidence="1" id="KW-0238">DNA-binding</keyword>
<dbReference type="EMBL" id="VFON01000001">
    <property type="protein sequence ID" value="TQL43656.1"/>
    <property type="molecule type" value="Genomic_DNA"/>
</dbReference>
<evidence type="ECO:0000313" key="1">
    <source>
        <dbReference type="EMBL" id="TQL43656.1"/>
    </source>
</evidence>
<organism evidence="1 2">
    <name type="scientific">Leucobacter komagatae</name>
    <dbReference type="NCBI Taxonomy" id="55969"/>
    <lineage>
        <taxon>Bacteria</taxon>
        <taxon>Bacillati</taxon>
        <taxon>Actinomycetota</taxon>
        <taxon>Actinomycetes</taxon>
        <taxon>Micrococcales</taxon>
        <taxon>Microbacteriaceae</taxon>
        <taxon>Leucobacter</taxon>
    </lineage>
</organism>
<dbReference type="Proteomes" id="UP000319094">
    <property type="component" value="Unassembled WGS sequence"/>
</dbReference>
<keyword evidence="2" id="KW-1185">Reference proteome</keyword>
<dbReference type="OrthoDB" id="8083683at2"/>
<name>A0A542Y6F7_9MICO</name>
<evidence type="ECO:0000313" key="2">
    <source>
        <dbReference type="Proteomes" id="UP000319094"/>
    </source>
</evidence>
<comment type="caution">
    <text evidence="1">The sequence shown here is derived from an EMBL/GenBank/DDBJ whole genome shotgun (WGS) entry which is preliminary data.</text>
</comment>
<dbReference type="RefSeq" id="WP_141886940.1">
    <property type="nucleotide sequence ID" value="NZ_BAAAUY010000001.1"/>
</dbReference>